<organism evidence="2">
    <name type="scientific">Gaeumannomyces tritici (strain R3-111a-1)</name>
    <name type="common">Wheat and barley take-all root rot fungus</name>
    <name type="synonym">Gaeumannomyces graminis var. tritici</name>
    <dbReference type="NCBI Taxonomy" id="644352"/>
    <lineage>
        <taxon>Eukaryota</taxon>
        <taxon>Fungi</taxon>
        <taxon>Dikarya</taxon>
        <taxon>Ascomycota</taxon>
        <taxon>Pezizomycotina</taxon>
        <taxon>Sordariomycetes</taxon>
        <taxon>Sordariomycetidae</taxon>
        <taxon>Magnaporthales</taxon>
        <taxon>Magnaporthaceae</taxon>
        <taxon>Gaeumannomyces</taxon>
    </lineage>
</organism>
<dbReference type="HOGENOM" id="CLU_767356_0_0_1"/>
<dbReference type="EMBL" id="GL385395">
    <property type="protein sequence ID" value="EJT81397.1"/>
    <property type="molecule type" value="Genomic_DNA"/>
</dbReference>
<evidence type="ECO:0000313" key="2">
    <source>
        <dbReference type="EMBL" id="EJT81397.1"/>
    </source>
</evidence>
<dbReference type="GeneID" id="20341836"/>
<reference evidence="4" key="1">
    <citation type="submission" date="2010-07" db="EMBL/GenBank/DDBJ databases">
        <title>The genome sequence of Gaeumannomyces graminis var. tritici strain R3-111a-1.</title>
        <authorList>
            <consortium name="The Broad Institute Genome Sequencing Platform"/>
            <person name="Ma L.-J."/>
            <person name="Dead R."/>
            <person name="Young S."/>
            <person name="Zeng Q."/>
            <person name="Koehrsen M."/>
            <person name="Alvarado L."/>
            <person name="Berlin A."/>
            <person name="Chapman S.B."/>
            <person name="Chen Z."/>
            <person name="Freedman E."/>
            <person name="Gellesch M."/>
            <person name="Goldberg J."/>
            <person name="Griggs A."/>
            <person name="Gujja S."/>
            <person name="Heilman E.R."/>
            <person name="Heiman D."/>
            <person name="Hepburn T."/>
            <person name="Howarth C."/>
            <person name="Jen D."/>
            <person name="Larson L."/>
            <person name="Mehta T."/>
            <person name="Neiman D."/>
            <person name="Pearson M."/>
            <person name="Roberts A."/>
            <person name="Saif S."/>
            <person name="Shea T."/>
            <person name="Shenoy N."/>
            <person name="Sisk P."/>
            <person name="Stolte C."/>
            <person name="Sykes S."/>
            <person name="Walk T."/>
            <person name="White J."/>
            <person name="Yandava C."/>
            <person name="Haas B."/>
            <person name="Nusbaum C."/>
            <person name="Birren B."/>
        </authorList>
    </citation>
    <scope>NUCLEOTIDE SEQUENCE [LARGE SCALE GENOMIC DNA]</scope>
    <source>
        <strain evidence="4">R3-111a-1</strain>
    </source>
</reference>
<proteinExistence type="predicted"/>
<accession>J3NJE6</accession>
<evidence type="ECO:0000313" key="4">
    <source>
        <dbReference type="Proteomes" id="UP000006039"/>
    </source>
</evidence>
<sequence length="361" mass="38934">MELRSRGRPGRPPPLVRRRRRRRQRSGARVTERRSGPPPPPPAAAAASHGGLHDHGPRARGAARLPRVPARGAAALPAVVRRGLAPGRVLFDPERDLPFLGARDGYMASDGQLRTVLSLTPPAELRLIRRLALSEALLWVDAAAAAASATAAATIPGVVVAAAPGSRRDPPLGHAACSARELLGLVRARLPACRELVFVPHDGNPVIIPAAPATPVLEPAAAATAAPRRRLLEAQLRAALDDVRAAFPTWDPPRISVMSLPAAAAASAPAGRGCGEEEEEEEERNGRRRKRRKTHHRHHHHHHECVVPRTRHHPSQPLQQLPAGCGHARLSRIDMIHRSAVSKFLELREAAAFLRMTQEAC</sequence>
<feature type="compositionally biased region" description="Basic residues" evidence="1">
    <location>
        <begin position="16"/>
        <end position="26"/>
    </location>
</feature>
<feature type="region of interest" description="Disordered" evidence="1">
    <location>
        <begin position="1"/>
        <end position="60"/>
    </location>
</feature>
<dbReference type="eggNOG" id="ENOG502R60F">
    <property type="taxonomic scope" value="Eukaryota"/>
</dbReference>
<reference evidence="3" key="4">
    <citation type="journal article" date="2015" name="G3 (Bethesda)">
        <title>Genome sequences of three phytopathogenic species of the Magnaporthaceae family of fungi.</title>
        <authorList>
            <person name="Okagaki L.H."/>
            <person name="Nunes C.C."/>
            <person name="Sailsbery J."/>
            <person name="Clay B."/>
            <person name="Brown D."/>
            <person name="John T."/>
            <person name="Oh Y."/>
            <person name="Young N."/>
            <person name="Fitzgerald M."/>
            <person name="Haas B.J."/>
            <person name="Zeng Q."/>
            <person name="Young S."/>
            <person name="Adiconis X."/>
            <person name="Fan L."/>
            <person name="Levin J.Z."/>
            <person name="Mitchell T.K."/>
            <person name="Okubara P.A."/>
            <person name="Farman M.L."/>
            <person name="Kohn L.M."/>
            <person name="Birren B."/>
            <person name="Ma L.-J."/>
            <person name="Dean R.A."/>
        </authorList>
    </citation>
    <scope>NUCLEOTIDE SEQUENCE</scope>
    <source>
        <strain evidence="3">R3-111a-1</strain>
    </source>
</reference>
<reference evidence="2" key="3">
    <citation type="submission" date="2010-09" db="EMBL/GenBank/DDBJ databases">
        <title>Annotation of Gaeumannomyces graminis var. tritici R3-111a-1.</title>
        <authorList>
            <consortium name="The Broad Institute Genome Sequencing Platform"/>
            <person name="Ma L.-J."/>
            <person name="Dead R."/>
            <person name="Young S.K."/>
            <person name="Zeng Q."/>
            <person name="Gargeya S."/>
            <person name="Fitzgerald M."/>
            <person name="Haas B."/>
            <person name="Abouelleil A."/>
            <person name="Alvarado L."/>
            <person name="Arachchi H.M."/>
            <person name="Berlin A."/>
            <person name="Brown A."/>
            <person name="Chapman S.B."/>
            <person name="Chen Z."/>
            <person name="Dunbar C."/>
            <person name="Freedman E."/>
            <person name="Gearin G."/>
            <person name="Gellesch M."/>
            <person name="Goldberg J."/>
            <person name="Griggs A."/>
            <person name="Gujja S."/>
            <person name="Heiman D."/>
            <person name="Howarth C."/>
            <person name="Larson L."/>
            <person name="Lui A."/>
            <person name="MacDonald P.J.P."/>
            <person name="Mehta T."/>
            <person name="Montmayeur A."/>
            <person name="Murphy C."/>
            <person name="Neiman D."/>
            <person name="Pearson M."/>
            <person name="Priest M."/>
            <person name="Roberts A."/>
            <person name="Saif S."/>
            <person name="Shea T."/>
            <person name="Shenoy N."/>
            <person name="Sisk P."/>
            <person name="Stolte C."/>
            <person name="Sykes S."/>
            <person name="Yandava C."/>
            <person name="Wortman J."/>
            <person name="Nusbaum C."/>
            <person name="Birren B."/>
        </authorList>
    </citation>
    <scope>NUCLEOTIDE SEQUENCE</scope>
    <source>
        <strain evidence="2">R3-111a-1</strain>
    </source>
</reference>
<dbReference type="EnsemblFungi" id="EJT81397">
    <property type="protein sequence ID" value="EJT81397"/>
    <property type="gene ID" value="GGTG_01378"/>
</dbReference>
<dbReference type="AlphaFoldDB" id="J3NJE6"/>
<dbReference type="VEuPathDB" id="FungiDB:GGTG_01378"/>
<reference evidence="2" key="2">
    <citation type="submission" date="2010-07" db="EMBL/GenBank/DDBJ databases">
        <authorList>
            <consortium name="The Broad Institute Genome Sequencing Platform"/>
            <consortium name="Broad Institute Genome Sequencing Center for Infectious Disease"/>
            <person name="Ma L.-J."/>
            <person name="Dead R."/>
            <person name="Young S."/>
            <person name="Zeng Q."/>
            <person name="Koehrsen M."/>
            <person name="Alvarado L."/>
            <person name="Berlin A."/>
            <person name="Chapman S.B."/>
            <person name="Chen Z."/>
            <person name="Freedman E."/>
            <person name="Gellesch M."/>
            <person name="Goldberg J."/>
            <person name="Griggs A."/>
            <person name="Gujja S."/>
            <person name="Heilman E.R."/>
            <person name="Heiman D."/>
            <person name="Hepburn T."/>
            <person name="Howarth C."/>
            <person name="Jen D."/>
            <person name="Larson L."/>
            <person name="Mehta T."/>
            <person name="Neiman D."/>
            <person name="Pearson M."/>
            <person name="Roberts A."/>
            <person name="Saif S."/>
            <person name="Shea T."/>
            <person name="Shenoy N."/>
            <person name="Sisk P."/>
            <person name="Stolte C."/>
            <person name="Sykes S."/>
            <person name="Walk T."/>
            <person name="White J."/>
            <person name="Yandava C."/>
            <person name="Haas B."/>
            <person name="Nusbaum C."/>
            <person name="Birren B."/>
        </authorList>
    </citation>
    <scope>NUCLEOTIDE SEQUENCE</scope>
    <source>
        <strain evidence="2">R3-111a-1</strain>
    </source>
</reference>
<keyword evidence="4" id="KW-1185">Reference proteome</keyword>
<gene>
    <name evidence="3" type="primary">20341836</name>
    <name evidence="2" type="ORF">GGTG_01378</name>
</gene>
<name>J3NJE6_GAET3</name>
<reference evidence="3" key="5">
    <citation type="submission" date="2018-04" db="UniProtKB">
        <authorList>
            <consortium name="EnsemblFungi"/>
        </authorList>
    </citation>
    <scope>IDENTIFICATION</scope>
    <source>
        <strain evidence="3">R3-111a-1</strain>
    </source>
</reference>
<feature type="region of interest" description="Disordered" evidence="1">
    <location>
        <begin position="267"/>
        <end position="322"/>
    </location>
</feature>
<dbReference type="Proteomes" id="UP000006039">
    <property type="component" value="Unassembled WGS sequence"/>
</dbReference>
<evidence type="ECO:0000256" key="1">
    <source>
        <dbReference type="SAM" id="MobiDB-lite"/>
    </source>
</evidence>
<dbReference type="OrthoDB" id="3557569at2759"/>
<dbReference type="RefSeq" id="XP_009217406.1">
    <property type="nucleotide sequence ID" value="XM_009219142.1"/>
</dbReference>
<feature type="compositionally biased region" description="Basic residues" evidence="1">
    <location>
        <begin position="286"/>
        <end position="314"/>
    </location>
</feature>
<evidence type="ECO:0000313" key="3">
    <source>
        <dbReference type="EnsemblFungi" id="EJT81397"/>
    </source>
</evidence>
<protein>
    <submittedName>
        <fullName evidence="2 3">Uncharacterized protein</fullName>
    </submittedName>
</protein>